<keyword evidence="9" id="KW-1185">Reference proteome</keyword>
<dbReference type="PRINTS" id="PR00207">
    <property type="entry name" value="FLAGELLIN"/>
</dbReference>
<comment type="function">
    <text evidence="4">Flagellin is the subunit protein which polymerizes to form the filaments of bacterial flagella.</text>
</comment>
<evidence type="ECO:0000256" key="3">
    <source>
        <dbReference type="ARBA" id="ARBA00023143"/>
    </source>
</evidence>
<keyword evidence="8" id="KW-0282">Flagellum</keyword>
<dbReference type="AlphaFoldDB" id="A0A381J895"/>
<evidence type="ECO:0000256" key="1">
    <source>
        <dbReference type="ARBA" id="ARBA00005709"/>
    </source>
</evidence>
<proteinExistence type="inferred from homology"/>
<feature type="domain" description="Flagellin N-terminal" evidence="6">
    <location>
        <begin position="3"/>
        <end position="139"/>
    </location>
</feature>
<evidence type="ECO:0000256" key="2">
    <source>
        <dbReference type="ARBA" id="ARBA00020110"/>
    </source>
</evidence>
<accession>A0A381J895</accession>
<comment type="subcellular location">
    <subcellularLocation>
        <location evidence="4">Secreted</location>
    </subcellularLocation>
    <subcellularLocation>
        <location evidence="4">Bacterial flagellum</location>
    </subcellularLocation>
</comment>
<evidence type="ECO:0000313" key="8">
    <source>
        <dbReference type="EMBL" id="SUY47494.1"/>
    </source>
</evidence>
<evidence type="ECO:0000259" key="7">
    <source>
        <dbReference type="Pfam" id="PF00700"/>
    </source>
</evidence>
<dbReference type="Proteomes" id="UP000254664">
    <property type="component" value="Unassembled WGS sequence"/>
</dbReference>
<dbReference type="Pfam" id="PF00669">
    <property type="entry name" value="Flagellin_N"/>
    <property type="match status" value="1"/>
</dbReference>
<dbReference type="PANTHER" id="PTHR42792:SF2">
    <property type="entry name" value="FLAGELLIN"/>
    <property type="match status" value="1"/>
</dbReference>
<protein>
    <recommendedName>
        <fullName evidence="2 4">Flagellin</fullName>
    </recommendedName>
</protein>
<keyword evidence="4" id="KW-0964">Secreted</keyword>
<dbReference type="Pfam" id="PF00700">
    <property type="entry name" value="Flagellin_C"/>
    <property type="match status" value="1"/>
</dbReference>
<comment type="similarity">
    <text evidence="1 4">Belongs to the bacterial flagellin family.</text>
</comment>
<feature type="coiled-coil region" evidence="5">
    <location>
        <begin position="209"/>
        <end position="239"/>
    </location>
</feature>
<dbReference type="GO" id="GO:0009288">
    <property type="term" value="C:bacterial-type flagellum"/>
    <property type="evidence" value="ECO:0007669"/>
    <property type="project" value="UniProtKB-SubCell"/>
</dbReference>
<organism evidence="8 9">
    <name type="scientific">Clostridium putrefaciens</name>
    <dbReference type="NCBI Taxonomy" id="99675"/>
    <lineage>
        <taxon>Bacteria</taxon>
        <taxon>Bacillati</taxon>
        <taxon>Bacillota</taxon>
        <taxon>Clostridia</taxon>
        <taxon>Eubacteriales</taxon>
        <taxon>Clostridiaceae</taxon>
        <taxon>Clostridium</taxon>
    </lineage>
</organism>
<dbReference type="OrthoDB" id="9796789at2"/>
<evidence type="ECO:0000256" key="5">
    <source>
        <dbReference type="SAM" id="Coils"/>
    </source>
</evidence>
<evidence type="ECO:0000313" key="9">
    <source>
        <dbReference type="Proteomes" id="UP000254664"/>
    </source>
</evidence>
<dbReference type="InterPro" id="IPR046358">
    <property type="entry name" value="Flagellin_C"/>
</dbReference>
<sequence>MIIYHNITAMQSHRQMKGHVSNVAKISERLSSGLRINRSADDAAGLSISEKMRAQIRGLDQSSRNGQDGVSLIQTAEGAMNEMQSMMQRMRELCVQKATDTLTEEDRACIDREIIQLLEANDHISETTAFNTKVLLDGTFFMQKFQIGANTGQSVDLSISDLTNMGLNLPSSMMIPLAPPIADSEINVDIVNTALKKVSEERSKLGAAQNRLEYSINNLNNASENLQQSESRIRDSDIAREMMEYSKSNVLKHSTQNILRQANQNPQRILELLK</sequence>
<keyword evidence="5" id="KW-0175">Coiled coil</keyword>
<reference evidence="8 9" key="1">
    <citation type="submission" date="2018-06" db="EMBL/GenBank/DDBJ databases">
        <authorList>
            <consortium name="Pathogen Informatics"/>
            <person name="Doyle S."/>
        </authorList>
    </citation>
    <scope>NUCLEOTIDE SEQUENCE [LARGE SCALE GENOMIC DNA]</scope>
    <source>
        <strain evidence="8 9">NCTC9836</strain>
    </source>
</reference>
<name>A0A381J895_9CLOT</name>
<dbReference type="SUPFAM" id="SSF64518">
    <property type="entry name" value="Phase 1 flagellin"/>
    <property type="match status" value="1"/>
</dbReference>
<dbReference type="EMBL" id="UFWZ01000001">
    <property type="protein sequence ID" value="SUY47494.1"/>
    <property type="molecule type" value="Genomic_DNA"/>
</dbReference>
<dbReference type="Gene3D" id="6.10.10.10">
    <property type="entry name" value="Flagellar export chaperone, C-terminal domain"/>
    <property type="match status" value="1"/>
</dbReference>
<dbReference type="GO" id="GO:0005576">
    <property type="term" value="C:extracellular region"/>
    <property type="evidence" value="ECO:0007669"/>
    <property type="project" value="UniProtKB-SubCell"/>
</dbReference>
<gene>
    <name evidence="8" type="primary">hag_3</name>
    <name evidence="8" type="ORF">NCTC9836_01827</name>
</gene>
<keyword evidence="8" id="KW-0969">Cilium</keyword>
<dbReference type="PANTHER" id="PTHR42792">
    <property type="entry name" value="FLAGELLIN"/>
    <property type="match status" value="1"/>
</dbReference>
<keyword evidence="8" id="KW-0966">Cell projection</keyword>
<dbReference type="RefSeq" id="WP_115641450.1">
    <property type="nucleotide sequence ID" value="NZ_UFWZ01000001.1"/>
</dbReference>
<evidence type="ECO:0000259" key="6">
    <source>
        <dbReference type="Pfam" id="PF00669"/>
    </source>
</evidence>
<keyword evidence="3 4" id="KW-0975">Bacterial flagellum</keyword>
<dbReference type="InterPro" id="IPR001492">
    <property type="entry name" value="Flagellin"/>
</dbReference>
<feature type="domain" description="Flagellin C-terminal" evidence="7">
    <location>
        <begin position="188"/>
        <end position="273"/>
    </location>
</feature>
<dbReference type="InterPro" id="IPR001029">
    <property type="entry name" value="Flagellin_N"/>
</dbReference>
<dbReference type="GO" id="GO:0005198">
    <property type="term" value="F:structural molecule activity"/>
    <property type="evidence" value="ECO:0007669"/>
    <property type="project" value="UniProtKB-UniRule"/>
</dbReference>
<dbReference type="Gene3D" id="1.20.1330.10">
    <property type="entry name" value="f41 fragment of flagellin, N-terminal domain"/>
    <property type="match status" value="1"/>
</dbReference>
<dbReference type="InterPro" id="IPR042187">
    <property type="entry name" value="Flagellin_C_sub2"/>
</dbReference>
<evidence type="ECO:0000256" key="4">
    <source>
        <dbReference type="RuleBase" id="RU362073"/>
    </source>
</evidence>